<comment type="caution">
    <text evidence="1">The sequence shown here is derived from an EMBL/GenBank/DDBJ whole genome shotgun (WGS) entry which is preliminary data.</text>
</comment>
<dbReference type="OrthoDB" id="3925559at2759"/>
<keyword evidence="2" id="KW-1185">Reference proteome</keyword>
<protein>
    <submittedName>
        <fullName evidence="1">Uncharacterized protein</fullName>
    </submittedName>
</protein>
<reference evidence="1" key="1">
    <citation type="submission" date="2020-06" db="EMBL/GenBank/DDBJ databases">
        <authorList>
            <person name="Onetto C."/>
        </authorList>
    </citation>
    <scope>NUCLEOTIDE SEQUENCE</scope>
</reference>
<dbReference type="Proteomes" id="UP000745764">
    <property type="component" value="Unassembled WGS sequence"/>
</dbReference>
<sequence length="315" mass="35609">MATFKQLVTTSSQQDCTSSNIHDLVWSFSSAAYLSSDLPQNHLPIVTTFWDAKGDKQQLQSFGFDFDKYIWRSFDIQPMIKHQRPRGKVASKGPTGQYKLIEAFEEFGRGMTTQKRLLERYPDGMARLDNDDVQHCAVTDATSTVKLTGELLEDIAQVDEVRSIEEGTPPKTAWPTNGPNIRILSLDTCCLPEDTHRPRGYKYPTFMSELGIAFIDTDTIRAHPEDWHEFITKGHAIIAEHWNHHPHRRCQDSMGIDNTLPVYPRFSAACGPSGCLQEERTFVVDGTSHTVTMSPDSEIVPQAQLLDWLTAKIPQ</sequence>
<dbReference type="EMBL" id="CAINUL010000015">
    <property type="protein sequence ID" value="CAD0112301.1"/>
    <property type="molecule type" value="Genomic_DNA"/>
</dbReference>
<name>A0A9N8KM18_9PEZI</name>
<evidence type="ECO:0000313" key="2">
    <source>
        <dbReference type="Proteomes" id="UP000745764"/>
    </source>
</evidence>
<gene>
    <name evidence="1" type="ORF">AWRI4620_LOCUS6556</name>
</gene>
<proteinExistence type="predicted"/>
<organism evidence="1 2">
    <name type="scientific">Aureobasidium uvarum</name>
    <dbReference type="NCBI Taxonomy" id="2773716"/>
    <lineage>
        <taxon>Eukaryota</taxon>
        <taxon>Fungi</taxon>
        <taxon>Dikarya</taxon>
        <taxon>Ascomycota</taxon>
        <taxon>Pezizomycotina</taxon>
        <taxon>Dothideomycetes</taxon>
        <taxon>Dothideomycetidae</taxon>
        <taxon>Dothideales</taxon>
        <taxon>Saccotheciaceae</taxon>
        <taxon>Aureobasidium</taxon>
    </lineage>
</organism>
<accession>A0A9N8KM18</accession>
<dbReference type="AlphaFoldDB" id="A0A9N8KM18"/>
<evidence type="ECO:0000313" key="1">
    <source>
        <dbReference type="EMBL" id="CAD0112301.1"/>
    </source>
</evidence>